<dbReference type="EMBL" id="JAKKPZ010000001">
    <property type="protein sequence ID" value="KAI1729602.1"/>
    <property type="molecule type" value="Genomic_DNA"/>
</dbReference>
<keyword evidence="4" id="KW-1185">Reference proteome</keyword>
<evidence type="ECO:0000313" key="3">
    <source>
        <dbReference type="EMBL" id="KAI1729602.1"/>
    </source>
</evidence>
<gene>
    <name evidence="3" type="ORF">DdX_01854</name>
</gene>
<accession>A0AAD4NJJ4</accession>
<evidence type="ECO:0000259" key="2">
    <source>
        <dbReference type="Pfam" id="PF14493"/>
    </source>
</evidence>
<dbReference type="Proteomes" id="UP001201812">
    <property type="component" value="Unassembled WGS sequence"/>
</dbReference>
<evidence type="ECO:0000313" key="4">
    <source>
        <dbReference type="Proteomes" id="UP001201812"/>
    </source>
</evidence>
<dbReference type="SUPFAM" id="SSF88659">
    <property type="entry name" value="Sigma3 and sigma4 domains of RNA polymerase sigma factors"/>
    <property type="match status" value="1"/>
</dbReference>
<dbReference type="InterPro" id="IPR029491">
    <property type="entry name" value="Helicase_HTH"/>
</dbReference>
<name>A0AAD4NJJ4_9BILA</name>
<reference evidence="3" key="1">
    <citation type="submission" date="2022-01" db="EMBL/GenBank/DDBJ databases">
        <title>Genome Sequence Resource for Two Populations of Ditylenchus destructor, the Migratory Endoparasitic Phytonematode.</title>
        <authorList>
            <person name="Zhang H."/>
            <person name="Lin R."/>
            <person name="Xie B."/>
        </authorList>
    </citation>
    <scope>NUCLEOTIDE SEQUENCE</scope>
    <source>
        <strain evidence="3">BazhouSP</strain>
    </source>
</reference>
<feature type="region of interest" description="Disordered" evidence="1">
    <location>
        <begin position="171"/>
        <end position="192"/>
    </location>
</feature>
<dbReference type="Pfam" id="PF14493">
    <property type="entry name" value="HTH_40"/>
    <property type="match status" value="1"/>
</dbReference>
<sequence>MEYLEKVEGLPEMRREQLASILFPLIEKFCNDNKIPMNCAKPSAQIPPELEPLLNELSTKGCEYYTQHVLLQLSPAKIADRNGISKSTVANYLTQAIKLGLPVHLSLLDINENVLSKIMDAVERNNRDIFRLRAIMDALTENGAVETEITYDQIKIALAIFEYEHGIRGHDNADRNSSVKDSQSNVPDAAEAKTAGLDTEFREYESKRPIWCEQYENQRWILGSKANKTNFLQTLNSSGVYA</sequence>
<dbReference type="AlphaFoldDB" id="A0AAD4NJJ4"/>
<feature type="domain" description="Helicase Helix-turn-helix" evidence="2">
    <location>
        <begin position="72"/>
        <end position="158"/>
    </location>
</feature>
<evidence type="ECO:0000256" key="1">
    <source>
        <dbReference type="SAM" id="MobiDB-lite"/>
    </source>
</evidence>
<protein>
    <submittedName>
        <fullName evidence="3">Helix-turn-helix domain-containing protein</fullName>
    </submittedName>
</protein>
<proteinExistence type="predicted"/>
<organism evidence="3 4">
    <name type="scientific">Ditylenchus destructor</name>
    <dbReference type="NCBI Taxonomy" id="166010"/>
    <lineage>
        <taxon>Eukaryota</taxon>
        <taxon>Metazoa</taxon>
        <taxon>Ecdysozoa</taxon>
        <taxon>Nematoda</taxon>
        <taxon>Chromadorea</taxon>
        <taxon>Rhabditida</taxon>
        <taxon>Tylenchina</taxon>
        <taxon>Tylenchomorpha</taxon>
        <taxon>Sphaerularioidea</taxon>
        <taxon>Anguinidae</taxon>
        <taxon>Anguininae</taxon>
        <taxon>Ditylenchus</taxon>
    </lineage>
</organism>
<dbReference type="InterPro" id="IPR013324">
    <property type="entry name" value="RNA_pol_sigma_r3/r4-like"/>
</dbReference>
<comment type="caution">
    <text evidence="3">The sequence shown here is derived from an EMBL/GenBank/DDBJ whole genome shotgun (WGS) entry which is preliminary data.</text>
</comment>